<sequence>MQVDYIVLGQGISGTFLSYFLMQQGASVLVIDAMKANSASRVASAVINPVTGRRVVKTWMIDDILPFAEKVYNEIGEYAGMKDVMQSCPVLDFVPTQQMLDAFTKRVDENADYISFSADENGMREYFNFPLKIGEIRSSYNIALWELLAAYRQRLQENSMLLEEHFNWDNCILADSKVFYKDIVAKKILCCEGVEGGANPYFQQLPYAFNKGEALIVSIPGLPQNNIYKMAMTIVPLQQKDLFWVGSNYQWTYEDELPSRFFRTNTENYLNHWLKLPFEVKDHIASVRPANVERRPFAGLHPVYSSIGILNGMGSKGCSLAPYFAYQLAHHVLYAKEIELLADVRRFEKVLSK</sequence>
<dbReference type="Gene3D" id="3.30.9.10">
    <property type="entry name" value="D-Amino Acid Oxidase, subunit A, domain 2"/>
    <property type="match status" value="1"/>
</dbReference>
<gene>
    <name evidence="2" type="ORF">OD355_06110</name>
</gene>
<protein>
    <submittedName>
        <fullName evidence="2">FAD-dependent oxidoreductase</fullName>
    </submittedName>
</protein>
<dbReference type="Gene3D" id="3.50.50.60">
    <property type="entry name" value="FAD/NAD(P)-binding domain"/>
    <property type="match status" value="1"/>
</dbReference>
<evidence type="ECO:0000313" key="2">
    <source>
        <dbReference type="EMBL" id="MCU7694090.1"/>
    </source>
</evidence>
<comment type="caution">
    <text evidence="2">The sequence shown here is derived from an EMBL/GenBank/DDBJ whole genome shotgun (WGS) entry which is preliminary data.</text>
</comment>
<dbReference type="InterPro" id="IPR036188">
    <property type="entry name" value="FAD/NAD-bd_sf"/>
</dbReference>
<dbReference type="SUPFAM" id="SSF51971">
    <property type="entry name" value="Nucleotide-binding domain"/>
    <property type="match status" value="1"/>
</dbReference>
<dbReference type="AlphaFoldDB" id="A0AAE3IL03"/>
<accession>A0AAE3IL03</accession>
<evidence type="ECO:0000313" key="3">
    <source>
        <dbReference type="Proteomes" id="UP001209317"/>
    </source>
</evidence>
<dbReference type="RefSeq" id="WP_263037576.1">
    <property type="nucleotide sequence ID" value="NZ_JAOTPL010000006.1"/>
</dbReference>
<feature type="domain" description="FAD dependent oxidoreductase" evidence="1">
    <location>
        <begin position="4"/>
        <end position="329"/>
    </location>
</feature>
<dbReference type="Proteomes" id="UP001209317">
    <property type="component" value="Unassembled WGS sequence"/>
</dbReference>
<dbReference type="EMBL" id="JAOTPL010000006">
    <property type="protein sequence ID" value="MCU7694090.1"/>
    <property type="molecule type" value="Genomic_DNA"/>
</dbReference>
<proteinExistence type="predicted"/>
<dbReference type="InterPro" id="IPR006076">
    <property type="entry name" value="FAD-dep_OxRdtase"/>
</dbReference>
<evidence type="ECO:0000259" key="1">
    <source>
        <dbReference type="Pfam" id="PF01266"/>
    </source>
</evidence>
<name>A0AAE3IL03_9BACT</name>
<reference evidence="2" key="1">
    <citation type="submission" date="2022-10" db="EMBL/GenBank/DDBJ databases">
        <authorList>
            <person name="Kim H.S."/>
            <person name="Kim J.-S."/>
            <person name="Suh M.K."/>
            <person name="Eom M.K."/>
            <person name="Lee J.-S."/>
        </authorList>
    </citation>
    <scope>NUCLEOTIDE SEQUENCE</scope>
    <source>
        <strain evidence="2">LIP-5</strain>
    </source>
</reference>
<dbReference type="Pfam" id="PF01266">
    <property type="entry name" value="DAO"/>
    <property type="match status" value="1"/>
</dbReference>
<keyword evidence="3" id="KW-1185">Reference proteome</keyword>
<organism evidence="2 3">
    <name type="scientific">Haoranjiania flava</name>
    <dbReference type="NCBI Taxonomy" id="1856322"/>
    <lineage>
        <taxon>Bacteria</taxon>
        <taxon>Pseudomonadati</taxon>
        <taxon>Bacteroidota</taxon>
        <taxon>Chitinophagia</taxon>
        <taxon>Chitinophagales</taxon>
        <taxon>Chitinophagaceae</taxon>
        <taxon>Haoranjiania</taxon>
    </lineage>
</organism>